<dbReference type="EMBL" id="LAZR01004620">
    <property type="protein sequence ID" value="KKN06976.1"/>
    <property type="molecule type" value="Genomic_DNA"/>
</dbReference>
<feature type="compositionally biased region" description="Basic residues" evidence="1">
    <location>
        <begin position="16"/>
        <end position="27"/>
    </location>
</feature>
<name>A0A0F9Q144_9ZZZZ</name>
<accession>A0A0F9Q144</accession>
<protein>
    <submittedName>
        <fullName evidence="2">Uncharacterized protein</fullName>
    </submittedName>
</protein>
<reference evidence="2" key="1">
    <citation type="journal article" date="2015" name="Nature">
        <title>Complex archaea that bridge the gap between prokaryotes and eukaryotes.</title>
        <authorList>
            <person name="Spang A."/>
            <person name="Saw J.H."/>
            <person name="Jorgensen S.L."/>
            <person name="Zaremba-Niedzwiedzka K."/>
            <person name="Martijn J."/>
            <person name="Lind A.E."/>
            <person name="van Eijk R."/>
            <person name="Schleper C."/>
            <person name="Guy L."/>
            <person name="Ettema T.J."/>
        </authorList>
    </citation>
    <scope>NUCLEOTIDE SEQUENCE</scope>
</reference>
<sequence length="167" mass="19379">MKRSWIKRGTSQMKRGGFKNKPQKPMKRTRLKMRGTSDTSVIKEEIQALLRQIVIIRDGGCILRNYPETGACGGRNKNGDIIHQAEHLHTRANSASFADHRLVVDICPRHHLYYKPQHADEYYRIVKIHIGPERAKLLEAVQADRSPHKMDWKLEKLALEQHLKTLQ</sequence>
<feature type="region of interest" description="Disordered" evidence="1">
    <location>
        <begin position="1"/>
        <end position="27"/>
    </location>
</feature>
<evidence type="ECO:0000256" key="1">
    <source>
        <dbReference type="SAM" id="MobiDB-lite"/>
    </source>
</evidence>
<proteinExistence type="predicted"/>
<organism evidence="2">
    <name type="scientific">marine sediment metagenome</name>
    <dbReference type="NCBI Taxonomy" id="412755"/>
    <lineage>
        <taxon>unclassified sequences</taxon>
        <taxon>metagenomes</taxon>
        <taxon>ecological metagenomes</taxon>
    </lineage>
</organism>
<comment type="caution">
    <text evidence="2">The sequence shown here is derived from an EMBL/GenBank/DDBJ whole genome shotgun (WGS) entry which is preliminary data.</text>
</comment>
<dbReference type="AlphaFoldDB" id="A0A0F9Q144"/>
<evidence type="ECO:0000313" key="2">
    <source>
        <dbReference type="EMBL" id="KKN06976.1"/>
    </source>
</evidence>
<gene>
    <name evidence="2" type="ORF">LCGC14_1071660</name>
</gene>